<dbReference type="GeneID" id="57978060"/>
<evidence type="ECO:0000313" key="4">
    <source>
        <dbReference type="EMBL" id="MBJ7638466.1"/>
    </source>
</evidence>
<dbReference type="InterPro" id="IPR009459">
    <property type="entry name" value="MucBP_dom"/>
</dbReference>
<proteinExistence type="predicted"/>
<dbReference type="EMBL" id="JAAOCP010000003">
    <property type="protein sequence ID" value="MBJ7638466.1"/>
    <property type="molecule type" value="Genomic_DNA"/>
</dbReference>
<reference evidence="4 5" key="2">
    <citation type="journal article" date="2021" name="Int. J. Food Microbiol.">
        <title>Safety demonstration of a microbial species for use in the food chain: Weissella confusa.</title>
        <authorList>
            <person name="Bourdichon F."/>
            <person name="Patrone V."/>
            <person name="Fontana A."/>
            <person name="Milani G."/>
            <person name="Morelli L."/>
        </authorList>
    </citation>
    <scope>NUCLEOTIDE SEQUENCE [LARGE SCALE GENOMIC DNA]</scope>
    <source>
        <strain evidence="3">CCUG 30943</strain>
        <strain evidence="4 5">CCUG 43002</strain>
    </source>
</reference>
<dbReference type="Proteomes" id="UP000728106">
    <property type="component" value="Unassembled WGS sequence"/>
</dbReference>
<dbReference type="AlphaFoldDB" id="A0A1K0EQF0"/>
<name>A0A1K0EQF0_WEICO</name>
<keyword evidence="1" id="KW-0677">Repeat</keyword>
<comment type="caution">
    <text evidence="4">The sequence shown here is derived from an EMBL/GenBank/DDBJ whole genome shotgun (WGS) entry which is preliminary data.</text>
</comment>
<keyword evidence="5" id="KW-1185">Reference proteome</keyword>
<dbReference type="RefSeq" id="WP_004560351.1">
    <property type="nucleotide sequence ID" value="NZ_ALXH01000001.1"/>
</dbReference>
<dbReference type="EMBL" id="JAAOCX010000006">
    <property type="protein sequence ID" value="MBJ7632557.1"/>
    <property type="molecule type" value="Genomic_DNA"/>
</dbReference>
<feature type="domain" description="MucBP" evidence="2">
    <location>
        <begin position="10"/>
        <end position="74"/>
    </location>
</feature>
<sequence length="240" mass="27108">MADFELQGMPVWVYSKDADSKASIAPSRLVEGTVGEHFSLDPADVAGYRFVSSEGTLTGTFDEKTMHTVTFYYRRADIAETEKIHGKYLRMLASVQPVDEIESTTPLGQKLWADSYMKVVERVATRDGKFWYQLADSRWVAYDMQTMKLTDNDGRTTKPVSEWNRPTTWAPKPFVARATIDYLPGGDVAVYAQPYGREIGRVVHGAVVDITERVDDPSGVVWYHVAQHGWLSGIYLHFNN</sequence>
<evidence type="ECO:0000313" key="5">
    <source>
        <dbReference type="Proteomes" id="UP000728106"/>
    </source>
</evidence>
<dbReference type="Proteomes" id="UP000808038">
    <property type="component" value="Unassembled WGS sequence"/>
</dbReference>
<dbReference type="Pfam" id="PF06458">
    <property type="entry name" value="MucBP"/>
    <property type="match status" value="1"/>
</dbReference>
<protein>
    <submittedName>
        <fullName evidence="4">MucBP domain-containing protein</fullName>
    </submittedName>
</protein>
<evidence type="ECO:0000313" key="3">
    <source>
        <dbReference type="EMBL" id="MBJ7632557.1"/>
    </source>
</evidence>
<evidence type="ECO:0000259" key="2">
    <source>
        <dbReference type="Pfam" id="PF06458"/>
    </source>
</evidence>
<gene>
    <name evidence="4" type="ORF">HAU20_03575</name>
    <name evidence="3" type="ORF">HAU43_05590</name>
</gene>
<organism evidence="4 5">
    <name type="scientific">Weissella confusa</name>
    <name type="common">Lactobacillus confusus</name>
    <dbReference type="NCBI Taxonomy" id="1583"/>
    <lineage>
        <taxon>Bacteria</taxon>
        <taxon>Bacillati</taxon>
        <taxon>Bacillota</taxon>
        <taxon>Bacilli</taxon>
        <taxon>Lactobacillales</taxon>
        <taxon>Lactobacillaceae</taxon>
        <taxon>Weissella</taxon>
    </lineage>
</organism>
<dbReference type="Gene3D" id="3.10.20.320">
    <property type="entry name" value="Putative peptidoglycan bound protein (lpxtg motif)"/>
    <property type="match status" value="1"/>
</dbReference>
<accession>A0A1K0EQF0</accession>
<evidence type="ECO:0000256" key="1">
    <source>
        <dbReference type="ARBA" id="ARBA00022737"/>
    </source>
</evidence>
<reference evidence="4" key="1">
    <citation type="submission" date="2020-02" db="EMBL/GenBank/DDBJ databases">
        <authorList>
            <person name="Fontana A."/>
            <person name="Patrone V."/>
            <person name="Morelli L."/>
        </authorList>
    </citation>
    <scope>NUCLEOTIDE SEQUENCE</scope>
    <source>
        <strain evidence="3">CCUG 30943</strain>
        <strain evidence="4">CCUG 43002</strain>
    </source>
</reference>